<comment type="caution">
    <text evidence="11">The sequence shown here is derived from an EMBL/GenBank/DDBJ whole genome shotgun (WGS) entry which is preliminary data.</text>
</comment>
<keyword evidence="3" id="KW-1003">Cell membrane</keyword>
<keyword evidence="12" id="KW-1185">Reference proteome</keyword>
<feature type="transmembrane region" description="Helical" evidence="9">
    <location>
        <begin position="15"/>
        <end position="36"/>
    </location>
</feature>
<dbReference type="Proteomes" id="UP000095347">
    <property type="component" value="Unassembled WGS sequence"/>
</dbReference>
<feature type="compositionally biased region" description="Basic and acidic residues" evidence="8">
    <location>
        <begin position="239"/>
        <end position="260"/>
    </location>
</feature>
<evidence type="ECO:0000256" key="6">
    <source>
        <dbReference type="ARBA" id="ARBA00023136"/>
    </source>
</evidence>
<comment type="similarity">
    <text evidence="2">Belongs to the MotB family.</text>
</comment>
<dbReference type="InterPro" id="IPR050330">
    <property type="entry name" value="Bact_OuterMem_StrucFunc"/>
</dbReference>
<protein>
    <recommendedName>
        <fullName evidence="10">OmpA-like domain-containing protein</fullName>
    </recommendedName>
</protein>
<sequence length="278" mass="31048">MAPPPLTEEPDEEEWLLTYADAITLLMAFFIMLVSFSKIDMALFDEVMSGIHEKIGAGEAAETTTSVVKTKIEDIVFQVGMEQKVEVQKDDRGVTIDMDSGSFFKPGTALLIDEAGPLIKLWADVLIKEEYKYFLIDVEGHTDDDPIHTERYPSNWELSADRAAAVVRTLQEDGVHAFQLKATGFGDSHPKVPNRDADGNPIKLNQTKNRRVVIRLEPMNNQTKDAFTEVLLEERLAREERQRRAEAKAAQDAVQERLKAAEQQQGGAAPQDQAPAPQ</sequence>
<organism evidence="11 12">
    <name type="scientific">Magnetovibrio blakemorei</name>
    <dbReference type="NCBI Taxonomy" id="28181"/>
    <lineage>
        <taxon>Bacteria</taxon>
        <taxon>Pseudomonadati</taxon>
        <taxon>Pseudomonadota</taxon>
        <taxon>Alphaproteobacteria</taxon>
        <taxon>Rhodospirillales</taxon>
        <taxon>Magnetovibrionaceae</taxon>
        <taxon>Magnetovibrio</taxon>
    </lineage>
</organism>
<dbReference type="SUPFAM" id="SSF103088">
    <property type="entry name" value="OmpA-like"/>
    <property type="match status" value="1"/>
</dbReference>
<feature type="region of interest" description="Disordered" evidence="8">
    <location>
        <begin position="239"/>
        <end position="278"/>
    </location>
</feature>
<proteinExistence type="inferred from homology"/>
<name>A0A1E5Q5T1_9PROT</name>
<dbReference type="STRING" id="28181.BEN30_13335"/>
<evidence type="ECO:0000256" key="3">
    <source>
        <dbReference type="ARBA" id="ARBA00022475"/>
    </source>
</evidence>
<reference evidence="12" key="1">
    <citation type="submission" date="2016-07" db="EMBL/GenBank/DDBJ databases">
        <authorList>
            <person name="Florea S."/>
            <person name="Webb J.S."/>
            <person name="Jaromczyk J."/>
            <person name="Schardl C.L."/>
        </authorList>
    </citation>
    <scope>NUCLEOTIDE SEQUENCE [LARGE SCALE GENOMIC DNA]</scope>
    <source>
        <strain evidence="12">MV-1</strain>
    </source>
</reference>
<evidence type="ECO:0000313" key="11">
    <source>
        <dbReference type="EMBL" id="OEJ65974.1"/>
    </source>
</evidence>
<evidence type="ECO:0000256" key="5">
    <source>
        <dbReference type="ARBA" id="ARBA00022989"/>
    </source>
</evidence>
<dbReference type="PROSITE" id="PS51123">
    <property type="entry name" value="OMPA_2"/>
    <property type="match status" value="1"/>
</dbReference>
<gene>
    <name evidence="11" type="ORF">BEN30_13335</name>
</gene>
<comment type="subcellular location">
    <subcellularLocation>
        <location evidence="1">Cell membrane</location>
        <topology evidence="1">Single-pass membrane protein</topology>
    </subcellularLocation>
</comment>
<keyword evidence="5 9" id="KW-1133">Transmembrane helix</keyword>
<dbReference type="AlphaFoldDB" id="A0A1E5Q5T1"/>
<evidence type="ECO:0000256" key="2">
    <source>
        <dbReference type="ARBA" id="ARBA00008914"/>
    </source>
</evidence>
<dbReference type="CDD" id="cd07185">
    <property type="entry name" value="OmpA_C-like"/>
    <property type="match status" value="1"/>
</dbReference>
<dbReference type="InterPro" id="IPR036737">
    <property type="entry name" value="OmpA-like_sf"/>
</dbReference>
<dbReference type="PANTHER" id="PTHR30329:SF21">
    <property type="entry name" value="LIPOPROTEIN YIAD-RELATED"/>
    <property type="match status" value="1"/>
</dbReference>
<dbReference type="PANTHER" id="PTHR30329">
    <property type="entry name" value="STATOR ELEMENT OF FLAGELLAR MOTOR COMPLEX"/>
    <property type="match status" value="1"/>
</dbReference>
<keyword evidence="4 9" id="KW-0812">Transmembrane</keyword>
<dbReference type="Gene3D" id="3.30.1330.60">
    <property type="entry name" value="OmpA-like domain"/>
    <property type="match status" value="1"/>
</dbReference>
<dbReference type="InterPro" id="IPR006665">
    <property type="entry name" value="OmpA-like"/>
</dbReference>
<evidence type="ECO:0000256" key="9">
    <source>
        <dbReference type="SAM" id="Phobius"/>
    </source>
</evidence>
<evidence type="ECO:0000256" key="4">
    <source>
        <dbReference type="ARBA" id="ARBA00022692"/>
    </source>
</evidence>
<dbReference type="OrthoDB" id="345640at2"/>
<dbReference type="Pfam" id="PF00691">
    <property type="entry name" value="OmpA"/>
    <property type="match status" value="1"/>
</dbReference>
<dbReference type="RefSeq" id="WP_069958555.1">
    <property type="nucleotide sequence ID" value="NZ_MCGG01000042.1"/>
</dbReference>
<dbReference type="GO" id="GO:0005886">
    <property type="term" value="C:plasma membrane"/>
    <property type="evidence" value="ECO:0007669"/>
    <property type="project" value="UniProtKB-SubCell"/>
</dbReference>
<accession>A0A1E5Q5T1</accession>
<evidence type="ECO:0000256" key="1">
    <source>
        <dbReference type="ARBA" id="ARBA00004162"/>
    </source>
</evidence>
<feature type="compositionally biased region" description="Low complexity" evidence="8">
    <location>
        <begin position="261"/>
        <end position="278"/>
    </location>
</feature>
<evidence type="ECO:0000313" key="12">
    <source>
        <dbReference type="Proteomes" id="UP000095347"/>
    </source>
</evidence>
<keyword evidence="6 7" id="KW-0472">Membrane</keyword>
<evidence type="ECO:0000256" key="8">
    <source>
        <dbReference type="SAM" id="MobiDB-lite"/>
    </source>
</evidence>
<feature type="domain" description="OmpA-like" evidence="10">
    <location>
        <begin position="91"/>
        <end position="220"/>
    </location>
</feature>
<dbReference type="EMBL" id="MCGG01000042">
    <property type="protein sequence ID" value="OEJ65974.1"/>
    <property type="molecule type" value="Genomic_DNA"/>
</dbReference>
<evidence type="ECO:0000256" key="7">
    <source>
        <dbReference type="PROSITE-ProRule" id="PRU00473"/>
    </source>
</evidence>
<evidence type="ECO:0000259" key="10">
    <source>
        <dbReference type="PROSITE" id="PS51123"/>
    </source>
</evidence>
<dbReference type="Pfam" id="PF13677">
    <property type="entry name" value="MotB_plug"/>
    <property type="match status" value="1"/>
</dbReference>
<dbReference type="InterPro" id="IPR025713">
    <property type="entry name" value="MotB-like_N_dom"/>
</dbReference>